<evidence type="ECO:0000313" key="2">
    <source>
        <dbReference type="EMBL" id="VYU32817.1"/>
    </source>
</evidence>
<dbReference type="EMBL" id="CACRTO010000020">
    <property type="protein sequence ID" value="VYU32817.1"/>
    <property type="molecule type" value="Genomic_DNA"/>
</dbReference>
<dbReference type="RefSeq" id="WP_156626527.1">
    <property type="nucleotide sequence ID" value="NZ_CACRTO010000020.1"/>
</dbReference>
<keyword evidence="1" id="KW-1133">Transmembrane helix</keyword>
<feature type="transmembrane region" description="Helical" evidence="1">
    <location>
        <begin position="46"/>
        <end position="64"/>
    </location>
</feature>
<reference evidence="2" key="1">
    <citation type="submission" date="2019-11" db="EMBL/GenBank/DDBJ databases">
        <authorList>
            <person name="Feng L."/>
        </authorList>
    </citation>
    <scope>NUCLEOTIDE SEQUENCE</scope>
    <source>
        <strain evidence="2">CTertiumLFYP3</strain>
    </source>
</reference>
<feature type="transmembrane region" description="Helical" evidence="1">
    <location>
        <begin position="84"/>
        <end position="104"/>
    </location>
</feature>
<feature type="transmembrane region" description="Helical" evidence="1">
    <location>
        <begin position="6"/>
        <end position="25"/>
    </location>
</feature>
<accession>A0A6N3E516</accession>
<dbReference type="AlphaFoldDB" id="A0A6N3E516"/>
<protein>
    <submittedName>
        <fullName evidence="2">Uncharacterized protein</fullName>
    </submittedName>
</protein>
<proteinExistence type="predicted"/>
<sequence>MINLLFQIVILLVVVFGLVMIVKDNKLVNKRKEESKNNITKKDKRSAYIIILSTIIGYYILSYLLDLDILNFITFRKNGSTFSFIGLILLIVTSLIISFIYENIKRKIQIYKR</sequence>
<name>A0A6N3E516_9CLOT</name>
<keyword evidence="1" id="KW-0472">Membrane</keyword>
<evidence type="ECO:0000256" key="1">
    <source>
        <dbReference type="SAM" id="Phobius"/>
    </source>
</evidence>
<gene>
    <name evidence="2" type="ORF">CTLFYP3_02073</name>
</gene>
<organism evidence="2">
    <name type="scientific">Clostridium tertium</name>
    <dbReference type="NCBI Taxonomy" id="1559"/>
    <lineage>
        <taxon>Bacteria</taxon>
        <taxon>Bacillati</taxon>
        <taxon>Bacillota</taxon>
        <taxon>Clostridia</taxon>
        <taxon>Eubacteriales</taxon>
        <taxon>Clostridiaceae</taxon>
        <taxon>Clostridium</taxon>
    </lineage>
</organism>
<keyword evidence="1" id="KW-0812">Transmembrane</keyword>